<evidence type="ECO:0000313" key="2">
    <source>
        <dbReference type="Proteomes" id="UP000007319"/>
    </source>
</evidence>
<dbReference type="Proteomes" id="UP000007319">
    <property type="component" value="Chromosome"/>
</dbReference>
<dbReference type="AlphaFoldDB" id="A0A9P1JN86"/>
<protein>
    <submittedName>
        <fullName evidence="1">Uncharacterized protein</fullName>
    </submittedName>
</protein>
<accession>A0A9P1JN86</accession>
<organism evidence="1 2">
    <name type="scientific">Azospirillum baldaniorum</name>
    <dbReference type="NCBI Taxonomy" id="1064539"/>
    <lineage>
        <taxon>Bacteria</taxon>
        <taxon>Pseudomonadati</taxon>
        <taxon>Pseudomonadota</taxon>
        <taxon>Alphaproteobacteria</taxon>
        <taxon>Rhodospirillales</taxon>
        <taxon>Azospirillaceae</taxon>
        <taxon>Azospirillum</taxon>
    </lineage>
</organism>
<proteinExistence type="predicted"/>
<evidence type="ECO:0000313" key="1">
    <source>
        <dbReference type="EMBL" id="CCC96578.1"/>
    </source>
</evidence>
<dbReference type="EMBL" id="HE577327">
    <property type="protein sequence ID" value="CCC96578.1"/>
    <property type="molecule type" value="Genomic_DNA"/>
</dbReference>
<keyword evidence="2" id="KW-1185">Reference proteome</keyword>
<gene>
    <name evidence="1" type="ORF">AZOBR_10365</name>
</gene>
<reference evidence="1 2" key="1">
    <citation type="journal article" date="2011" name="PLoS Genet.">
        <title>Azospirillum genomes reveal transition of bacteria from aquatic to terrestrial environments.</title>
        <authorList>
            <person name="Wisniewski-Dye F."/>
            <person name="Borziak K."/>
            <person name="Khalsa-Moyers G."/>
            <person name="Alexandre G."/>
            <person name="Sukharnikov L.O."/>
            <person name="Wuichet K."/>
            <person name="Hurst G.B."/>
            <person name="McDonald W.H."/>
            <person name="Robertson J.S."/>
            <person name="Barbe V."/>
            <person name="Calteau A."/>
            <person name="Rouy Z."/>
            <person name="Mangenot S."/>
            <person name="Prigent-Combaret C."/>
            <person name="Normand P."/>
            <person name="Boyer M."/>
            <person name="Siguier P."/>
            <person name="Dessaux Y."/>
            <person name="Elmerich C."/>
            <person name="Condemine G."/>
            <person name="Krishnen G."/>
            <person name="Kennedy I."/>
            <person name="Paterson A.H."/>
            <person name="Gonzalez V."/>
            <person name="Mavingui P."/>
            <person name="Zhulin I.B."/>
        </authorList>
    </citation>
    <scope>NUCLEOTIDE SEQUENCE [LARGE SCALE GENOMIC DNA]</scope>
    <source>
        <strain evidence="1 2">Sp245</strain>
    </source>
</reference>
<name>A0A9P1JN86_9PROT</name>
<dbReference type="KEGG" id="abs:AZOBR_10365"/>
<sequence length="43" mass="4967">MRRTMDFNPTATSVRFVFGEIRVHACFHHTARHHPGEPVLVHA</sequence>